<evidence type="ECO:0000259" key="2">
    <source>
        <dbReference type="Pfam" id="PF14016"/>
    </source>
</evidence>
<proteinExistence type="predicted"/>
<evidence type="ECO:0000256" key="1">
    <source>
        <dbReference type="SAM" id="SignalP"/>
    </source>
</evidence>
<feature type="domain" description="DUF4232" evidence="2">
    <location>
        <begin position="38"/>
        <end position="165"/>
    </location>
</feature>
<dbReference type="Pfam" id="PF14016">
    <property type="entry name" value="DUF4232"/>
    <property type="match status" value="1"/>
</dbReference>
<keyword evidence="1" id="KW-0732">Signal</keyword>
<reference evidence="3 4" key="1">
    <citation type="submission" date="2017-09" db="EMBL/GenBank/DDBJ databases">
        <authorList>
            <person name="Zhang H."/>
            <person name="Hu S."/>
            <person name="Xu J."/>
            <person name="He Z."/>
        </authorList>
    </citation>
    <scope>NUCLEOTIDE SEQUENCE [LARGE SCALE GENOMIC DNA]</scope>
    <source>
        <strain evidence="3 4">TXX3120</strain>
    </source>
</reference>
<feature type="signal peptide" evidence="1">
    <location>
        <begin position="1"/>
        <end position="24"/>
    </location>
</feature>
<name>A0A494US70_9ACTN</name>
<protein>
    <recommendedName>
        <fullName evidence="2">DUF4232 domain-containing protein</fullName>
    </recommendedName>
</protein>
<keyword evidence="4" id="KW-1185">Reference proteome</keyword>
<organism evidence="3 4">
    <name type="scientific">Streptomyces fungicidicus</name>
    <dbReference type="NCBI Taxonomy" id="68203"/>
    <lineage>
        <taxon>Bacteria</taxon>
        <taxon>Bacillati</taxon>
        <taxon>Actinomycetota</taxon>
        <taxon>Actinomycetes</taxon>
        <taxon>Kitasatosporales</taxon>
        <taxon>Streptomycetaceae</taxon>
        <taxon>Streptomyces</taxon>
    </lineage>
</organism>
<dbReference type="PROSITE" id="PS51257">
    <property type="entry name" value="PROKAR_LIPOPROTEIN"/>
    <property type="match status" value="1"/>
</dbReference>
<dbReference type="AlphaFoldDB" id="A0A494US70"/>
<dbReference type="Proteomes" id="UP000282170">
    <property type="component" value="Chromosome"/>
</dbReference>
<dbReference type="InterPro" id="IPR025326">
    <property type="entry name" value="DUF4232"/>
</dbReference>
<feature type="chain" id="PRO_5019759764" description="DUF4232 domain-containing protein" evidence="1">
    <location>
        <begin position="25"/>
        <end position="171"/>
    </location>
</feature>
<dbReference type="RefSeq" id="WP_121546929.1">
    <property type="nucleotide sequence ID" value="NZ_CP023407.1"/>
</dbReference>
<accession>A0A494US70</accession>
<gene>
    <name evidence="3" type="ORF">CNQ36_19330</name>
</gene>
<dbReference type="EMBL" id="CP023407">
    <property type="protein sequence ID" value="AYL37370.1"/>
    <property type="molecule type" value="Genomic_DNA"/>
</dbReference>
<dbReference type="GeneID" id="93884984"/>
<dbReference type="KEGG" id="sfug:CNQ36_19330"/>
<evidence type="ECO:0000313" key="4">
    <source>
        <dbReference type="Proteomes" id="UP000282170"/>
    </source>
</evidence>
<sequence>MRTTPLAVPAVAALLLLTACGATGGDGDGDGKRENTACSMDTVSMEVGPASVAPAAGDTGEVPVSFTNQSGTCTVEGFPEVELTGDGDSASAEVPPTEGARAQKLTLAKGDSASFTLTYERGTRGDGAFDAENLRVELSGSQVFRWTYGPVASDGEGGHRISVSAYQQAGD</sequence>
<evidence type="ECO:0000313" key="3">
    <source>
        <dbReference type="EMBL" id="AYL37370.1"/>
    </source>
</evidence>